<name>A0A0J1BA37_9TREE</name>
<dbReference type="STRING" id="879819.A0A0J1BA37"/>
<protein>
    <recommendedName>
        <fullName evidence="2">DUF4211 domain-containing protein</fullName>
    </recommendedName>
</protein>
<feature type="compositionally biased region" description="Acidic residues" evidence="1">
    <location>
        <begin position="255"/>
        <end position="271"/>
    </location>
</feature>
<feature type="compositionally biased region" description="Polar residues" evidence="1">
    <location>
        <begin position="225"/>
        <end position="239"/>
    </location>
</feature>
<evidence type="ECO:0000313" key="3">
    <source>
        <dbReference type="EMBL" id="KLT44754.1"/>
    </source>
</evidence>
<dbReference type="InterPro" id="IPR025451">
    <property type="entry name" value="DUF4211"/>
</dbReference>
<feature type="region of interest" description="Disordered" evidence="1">
    <location>
        <begin position="1"/>
        <end position="275"/>
    </location>
</feature>
<dbReference type="Pfam" id="PF13926">
    <property type="entry name" value="DUF4211"/>
    <property type="match status" value="1"/>
</dbReference>
<dbReference type="PANTHER" id="PTHR14689">
    <property type="entry name" value="PHORBOL-ESTER_DAG-TYPE DOMAIN-CONTAINING PROTEIN"/>
    <property type="match status" value="1"/>
</dbReference>
<evidence type="ECO:0000259" key="2">
    <source>
        <dbReference type="Pfam" id="PF13926"/>
    </source>
</evidence>
<proteinExistence type="predicted"/>
<dbReference type="OrthoDB" id="21499at2759"/>
<dbReference type="Proteomes" id="UP000053611">
    <property type="component" value="Unassembled WGS sequence"/>
</dbReference>
<accession>A0A0J1BA37</accession>
<dbReference type="EMBL" id="KQ087185">
    <property type="protein sequence ID" value="KLT44754.1"/>
    <property type="molecule type" value="Genomic_DNA"/>
</dbReference>
<feature type="compositionally biased region" description="Low complexity" evidence="1">
    <location>
        <begin position="51"/>
        <end position="66"/>
    </location>
</feature>
<keyword evidence="4" id="KW-1185">Reference proteome</keyword>
<feature type="region of interest" description="Disordered" evidence="1">
    <location>
        <begin position="411"/>
        <end position="439"/>
    </location>
</feature>
<feature type="compositionally biased region" description="Acidic residues" evidence="1">
    <location>
        <begin position="199"/>
        <end position="220"/>
    </location>
</feature>
<gene>
    <name evidence="3" type="ORF">CC85DRAFT_283380</name>
</gene>
<dbReference type="GO" id="GO:0005634">
    <property type="term" value="C:nucleus"/>
    <property type="evidence" value="ECO:0007669"/>
    <property type="project" value="TreeGrafter"/>
</dbReference>
<feature type="compositionally biased region" description="Acidic residues" evidence="1">
    <location>
        <begin position="417"/>
        <end position="432"/>
    </location>
</feature>
<dbReference type="RefSeq" id="XP_018281245.1">
    <property type="nucleotide sequence ID" value="XM_018422335.1"/>
</dbReference>
<evidence type="ECO:0000313" key="4">
    <source>
        <dbReference type="Proteomes" id="UP000053611"/>
    </source>
</evidence>
<dbReference type="AlphaFoldDB" id="A0A0J1BA37"/>
<organism evidence="3 4">
    <name type="scientific">Cutaneotrichosporon oleaginosum</name>
    <dbReference type="NCBI Taxonomy" id="879819"/>
    <lineage>
        <taxon>Eukaryota</taxon>
        <taxon>Fungi</taxon>
        <taxon>Dikarya</taxon>
        <taxon>Basidiomycota</taxon>
        <taxon>Agaricomycotina</taxon>
        <taxon>Tremellomycetes</taxon>
        <taxon>Trichosporonales</taxon>
        <taxon>Trichosporonaceae</taxon>
        <taxon>Cutaneotrichosporon</taxon>
    </lineage>
</organism>
<reference evidence="3 4" key="1">
    <citation type="submission" date="2015-03" db="EMBL/GenBank/DDBJ databases">
        <title>Genomics and transcriptomics of the oil-accumulating basidiomycete yeast T. oleaginosus allow insights into substrate utilization and the diverse evolutionary trajectories of mating systems in fungi.</title>
        <authorList>
            <consortium name="DOE Joint Genome Institute"/>
            <person name="Kourist R."/>
            <person name="Kracht O."/>
            <person name="Bracharz F."/>
            <person name="Lipzen A."/>
            <person name="Nolan M."/>
            <person name="Ohm R."/>
            <person name="Grigoriev I."/>
            <person name="Sun S."/>
            <person name="Heitman J."/>
            <person name="Bruck T."/>
            <person name="Nowrousian M."/>
        </authorList>
    </citation>
    <scope>NUCLEOTIDE SEQUENCE [LARGE SCALE GENOMIC DNA]</scope>
    <source>
        <strain evidence="3 4">IBC0246</strain>
    </source>
</reference>
<feature type="domain" description="DUF4211" evidence="2">
    <location>
        <begin position="284"/>
        <end position="414"/>
    </location>
</feature>
<evidence type="ECO:0000256" key="1">
    <source>
        <dbReference type="SAM" id="MobiDB-lite"/>
    </source>
</evidence>
<sequence length="563" mass="64269">MSPLSQADIDNFFGADPSRSRQKLRPSARPSRSSPPPVSKLIDDSDDDIVALTSPPRTAPRPARASSSRKHTRLNFAEASGGGSDSDIRGIQLSPERKAWHPTSRRVISDDDEGPPVRLKRKAASSSDGESSVRPGIKTRSRARARHPDSGGSSQDSPAPPRRRLRAQRPLKDPNSDSASERPVNLGGRRSSKRAHLDPDDESQEAATEDEDPNEIELDEPERFVTTTRLRARAETQQQRMLRKLKNRRLNLPSSEDEVDEGEGTGGESEEGAWKYVQDDDDGFISEDDGFDERLMPSEFSLGYAQSQEYKFKIMFQYLLLLVIHGPEVLPLRGPQKEYMAPVGELRAYARSIRDLRVRSQIWRANLVHALDTYPYFSDMGLPEMSHYCHACNRRNQHCWRTVYLSGKRYNPQSHEDIEDGEDDEDDEDDQYEPLPSSLDMGPHCLYTARLYHSLSHWEHRLFRHIRGLYRELLRAKDVEVEESDDSGNEDFVDEDEIMSAEERLAELRGTQLPDENDVNAVLEWMETREYQNKAFEHFTLLEKKARMLGGDDMRREEGPDHT</sequence>
<dbReference type="PANTHER" id="PTHR14689:SF0">
    <property type="entry name" value="COILED-COIL DOMAIN-CONTAINING PROTEIN 82"/>
    <property type="match status" value="1"/>
</dbReference>
<dbReference type="GeneID" id="28982938"/>